<proteinExistence type="predicted"/>
<evidence type="ECO:0000259" key="2">
    <source>
        <dbReference type="Pfam" id="PF03967"/>
    </source>
</evidence>
<keyword evidence="1" id="KW-0472">Membrane</keyword>
<evidence type="ECO:0000259" key="3">
    <source>
        <dbReference type="Pfam" id="PF05239"/>
    </source>
</evidence>
<dbReference type="InterPro" id="IPR027275">
    <property type="entry name" value="PRC-brl_dom"/>
</dbReference>
<keyword evidence="1" id="KW-1133">Transmembrane helix</keyword>
<keyword evidence="5" id="KW-1185">Reference proteome</keyword>
<dbReference type="SUPFAM" id="SSF50346">
    <property type="entry name" value="PRC-barrel domain"/>
    <property type="match status" value="1"/>
</dbReference>
<gene>
    <name evidence="4" type="primary">puhA</name>
    <name evidence="4" type="ORF">ACFQ4E_07015</name>
</gene>
<sequence length="257" mass="27998">MTEDYILGNTDLASLALWIFFFFFVGLVIYLQRENQREGYPLVDDDGSQADAGGVFPVPDDKTFILPHGRGEKSVPSGQNPDRTDLPLARAFESGGFPWDPTGDALAAGVGPGSWCPRADEAEFDGHGSPKIVPMESEEEFHVSAGFDPRGLPVVSGDGKTVGMVTDMWIDKPEQLVRYLQIELDGTLGAGTRLVPMGFARIWFGKVIVKSLFADQFEGVPMTASSRQVTKLEEEKISAFYGGGTLYATEARLNPQL</sequence>
<organism evidence="4 5">
    <name type="scientific">Litorisediminicola beolgyonensis</name>
    <dbReference type="NCBI Taxonomy" id="1173614"/>
    <lineage>
        <taxon>Bacteria</taxon>
        <taxon>Pseudomonadati</taxon>
        <taxon>Pseudomonadota</taxon>
        <taxon>Alphaproteobacteria</taxon>
        <taxon>Rhodobacterales</taxon>
        <taxon>Paracoccaceae</taxon>
        <taxon>Litorisediminicola</taxon>
    </lineage>
</organism>
<name>A0ABW3ZG73_9RHOB</name>
<dbReference type="Pfam" id="PF03967">
    <property type="entry name" value="PRCH"/>
    <property type="match status" value="1"/>
</dbReference>
<feature type="transmembrane region" description="Helical" evidence="1">
    <location>
        <begin position="12"/>
        <end position="31"/>
    </location>
</feature>
<dbReference type="InterPro" id="IPR015810">
    <property type="entry name" value="Photo_RC_H_N"/>
</dbReference>
<dbReference type="NCBIfam" id="TIGR01150">
    <property type="entry name" value="puhA"/>
    <property type="match status" value="1"/>
</dbReference>
<dbReference type="SUPFAM" id="SSF81490">
    <property type="entry name" value="Photosystem II reaction centre subunit H, transmembrane region"/>
    <property type="match status" value="1"/>
</dbReference>
<dbReference type="Gene3D" id="4.10.540.10">
    <property type="entry name" value="Photosynthetic reaction centre, H subunit, N-terminal domain"/>
    <property type="match status" value="1"/>
</dbReference>
<dbReference type="Gene3D" id="3.90.50.10">
    <property type="entry name" value="Photosynthetic Reaction Center, subunit H, domain 2"/>
    <property type="match status" value="1"/>
</dbReference>
<dbReference type="InterPro" id="IPR005652">
    <property type="entry name" value="Photo_RC_H"/>
</dbReference>
<protein>
    <submittedName>
        <fullName evidence="4">Photosynthetic reaction center subunit H</fullName>
    </submittedName>
</protein>
<reference evidence="5" key="1">
    <citation type="journal article" date="2019" name="Int. J. Syst. Evol. Microbiol.">
        <title>The Global Catalogue of Microorganisms (GCM) 10K type strain sequencing project: providing services to taxonomists for standard genome sequencing and annotation.</title>
        <authorList>
            <consortium name="The Broad Institute Genomics Platform"/>
            <consortium name="The Broad Institute Genome Sequencing Center for Infectious Disease"/>
            <person name="Wu L."/>
            <person name="Ma J."/>
        </authorList>
    </citation>
    <scope>NUCLEOTIDE SEQUENCE [LARGE SCALE GENOMIC DNA]</scope>
    <source>
        <strain evidence="5">CCUG 62953</strain>
    </source>
</reference>
<comment type="caution">
    <text evidence="4">The sequence shown here is derived from an EMBL/GenBank/DDBJ whole genome shotgun (WGS) entry which is preliminary data.</text>
</comment>
<feature type="domain" description="Photosynthetic reaction centre H subunit N-terminal" evidence="2">
    <location>
        <begin position="6"/>
        <end position="136"/>
    </location>
</feature>
<dbReference type="Pfam" id="PF05239">
    <property type="entry name" value="PRC"/>
    <property type="match status" value="1"/>
</dbReference>
<dbReference type="InterPro" id="IPR011033">
    <property type="entry name" value="PRC_barrel-like_sf"/>
</dbReference>
<evidence type="ECO:0000313" key="4">
    <source>
        <dbReference type="EMBL" id="MFD1342162.1"/>
    </source>
</evidence>
<dbReference type="InterPro" id="IPR014747">
    <property type="entry name" value="Bac_photo_RC_H_C"/>
</dbReference>
<evidence type="ECO:0000313" key="5">
    <source>
        <dbReference type="Proteomes" id="UP001597135"/>
    </source>
</evidence>
<dbReference type="EMBL" id="JBHTMU010000009">
    <property type="protein sequence ID" value="MFD1342162.1"/>
    <property type="molecule type" value="Genomic_DNA"/>
</dbReference>
<accession>A0ABW3ZG73</accession>
<dbReference type="RefSeq" id="WP_386802226.1">
    <property type="nucleotide sequence ID" value="NZ_JBHTMU010000009.1"/>
</dbReference>
<dbReference type="InterPro" id="IPR037097">
    <property type="entry name" value="Photo_RC_H_N_sf"/>
</dbReference>
<dbReference type="Proteomes" id="UP001597135">
    <property type="component" value="Unassembled WGS sequence"/>
</dbReference>
<evidence type="ECO:0000256" key="1">
    <source>
        <dbReference type="SAM" id="Phobius"/>
    </source>
</evidence>
<keyword evidence="1" id="KW-0812">Transmembrane</keyword>
<feature type="domain" description="PRC-barrel" evidence="3">
    <location>
        <begin position="146"/>
        <end position="211"/>
    </location>
</feature>